<dbReference type="STRING" id="1122247.GCA_000379865_00305"/>
<dbReference type="InterPro" id="IPR009057">
    <property type="entry name" value="Homeodomain-like_sf"/>
</dbReference>
<gene>
    <name evidence="5" type="ORF">C731_4336</name>
</gene>
<name>K5BCI7_MYCHD</name>
<evidence type="ECO:0000313" key="6">
    <source>
        <dbReference type="Proteomes" id="UP000006265"/>
    </source>
</evidence>
<dbReference type="PATRIC" id="fig|1122247.3.peg.4156"/>
<reference evidence="5 6" key="1">
    <citation type="journal article" date="2012" name="J. Bacteriol.">
        <title>Genome sequence of Mycobacterium hassiacum DSM 44199, a rare source of heat-stable mycobacterial proteins.</title>
        <authorList>
            <person name="Tiago I."/>
            <person name="Maranha A."/>
            <person name="Mendes V."/>
            <person name="Alarico S."/>
            <person name="Moynihan P.J."/>
            <person name="Clarke A.J."/>
            <person name="Macedo-Ribeiro S."/>
            <person name="Pereira P.J."/>
            <person name="Empadinhas N."/>
        </authorList>
    </citation>
    <scope>NUCLEOTIDE SEQUENCE [LARGE SCALE GENOMIC DNA]</scope>
    <source>
        <strain evidence="6">DSM 44199 / CIP 105218 / JCM 12690 / 3849</strain>
    </source>
</reference>
<dbReference type="Proteomes" id="UP000006265">
    <property type="component" value="Unassembled WGS sequence"/>
</dbReference>
<dbReference type="Gene3D" id="1.10.357.10">
    <property type="entry name" value="Tetracycline Repressor, domain 2"/>
    <property type="match status" value="1"/>
</dbReference>
<dbReference type="RefSeq" id="WP_005631534.1">
    <property type="nucleotide sequence ID" value="NZ_AMRA01000123.1"/>
</dbReference>
<comment type="caution">
    <text evidence="5">The sequence shown here is derived from an EMBL/GenBank/DDBJ whole genome shotgun (WGS) entry which is preliminary data.</text>
</comment>
<dbReference type="InterPro" id="IPR050109">
    <property type="entry name" value="HTH-type_TetR-like_transc_reg"/>
</dbReference>
<dbReference type="EMBL" id="AMRA01000123">
    <property type="protein sequence ID" value="EKF21597.1"/>
    <property type="molecule type" value="Genomic_DNA"/>
</dbReference>
<dbReference type="PROSITE" id="PS50977">
    <property type="entry name" value="HTH_TETR_2"/>
    <property type="match status" value="1"/>
</dbReference>
<dbReference type="PANTHER" id="PTHR30055">
    <property type="entry name" value="HTH-TYPE TRANSCRIPTIONAL REGULATOR RUTR"/>
    <property type="match status" value="1"/>
</dbReference>
<dbReference type="SUPFAM" id="SSF46689">
    <property type="entry name" value="Homeodomain-like"/>
    <property type="match status" value="1"/>
</dbReference>
<accession>K5BCI7</accession>
<dbReference type="OrthoDB" id="3469831at2"/>
<sequence>MTSRVAAAVARALDARQREATEEVERILRAALVVMERVSPAPPRVSDIVAEAGTSNAAFYRYFSGKDDLILAVLERGVSLVASYLEHEMAKETTPLAAVARWIEGTLAQIGEAQLMNVTRAAINQFTPSRDNEITQPLRRLLEEQVAAAGCDNPELATDAVFATVLGTLRRHVEEATRPTPAEVDHLVRFCLTAIDPEVTPSPTAVARTRRRRGSAARRPRTKR</sequence>
<dbReference type="eggNOG" id="COG1309">
    <property type="taxonomic scope" value="Bacteria"/>
</dbReference>
<dbReference type="InterPro" id="IPR001647">
    <property type="entry name" value="HTH_TetR"/>
</dbReference>
<organism evidence="5 6">
    <name type="scientific">Mycolicibacterium hassiacum (strain DSM 44199 / CIP 105218 / JCM 12690 / 3849)</name>
    <name type="common">Mycobacterium hassiacum</name>
    <dbReference type="NCBI Taxonomy" id="1122247"/>
    <lineage>
        <taxon>Bacteria</taxon>
        <taxon>Bacillati</taxon>
        <taxon>Actinomycetota</taxon>
        <taxon>Actinomycetes</taxon>
        <taxon>Mycobacteriales</taxon>
        <taxon>Mycobacteriaceae</taxon>
        <taxon>Mycolicibacterium</taxon>
    </lineage>
</organism>
<keyword evidence="6" id="KW-1185">Reference proteome</keyword>
<dbReference type="AlphaFoldDB" id="K5BCI7"/>
<protein>
    <submittedName>
        <fullName evidence="5">Bacterial regulatory s, tetR family protein</fullName>
    </submittedName>
</protein>
<keyword evidence="2" id="KW-0238">DNA-binding</keyword>
<dbReference type="GO" id="GO:0000976">
    <property type="term" value="F:transcription cis-regulatory region binding"/>
    <property type="evidence" value="ECO:0007669"/>
    <property type="project" value="TreeGrafter"/>
</dbReference>
<proteinExistence type="predicted"/>
<dbReference type="PANTHER" id="PTHR30055:SF234">
    <property type="entry name" value="HTH-TYPE TRANSCRIPTIONAL REGULATOR BETI"/>
    <property type="match status" value="1"/>
</dbReference>
<dbReference type="Pfam" id="PF00440">
    <property type="entry name" value="TetR_N"/>
    <property type="match status" value="1"/>
</dbReference>
<keyword evidence="3" id="KW-0804">Transcription</keyword>
<evidence type="ECO:0000256" key="2">
    <source>
        <dbReference type="ARBA" id="ARBA00023125"/>
    </source>
</evidence>
<dbReference type="GO" id="GO:0003700">
    <property type="term" value="F:DNA-binding transcription factor activity"/>
    <property type="evidence" value="ECO:0007669"/>
    <property type="project" value="TreeGrafter"/>
</dbReference>
<evidence type="ECO:0000313" key="5">
    <source>
        <dbReference type="EMBL" id="EKF21597.1"/>
    </source>
</evidence>
<evidence type="ECO:0000256" key="4">
    <source>
        <dbReference type="SAM" id="MobiDB-lite"/>
    </source>
</evidence>
<keyword evidence="1" id="KW-0805">Transcription regulation</keyword>
<feature type="compositionally biased region" description="Basic residues" evidence="4">
    <location>
        <begin position="208"/>
        <end position="224"/>
    </location>
</feature>
<evidence type="ECO:0000256" key="1">
    <source>
        <dbReference type="ARBA" id="ARBA00023015"/>
    </source>
</evidence>
<evidence type="ECO:0000256" key="3">
    <source>
        <dbReference type="ARBA" id="ARBA00023163"/>
    </source>
</evidence>
<feature type="region of interest" description="Disordered" evidence="4">
    <location>
        <begin position="201"/>
        <end position="224"/>
    </location>
</feature>